<feature type="compositionally biased region" description="Acidic residues" evidence="1">
    <location>
        <begin position="196"/>
        <end position="206"/>
    </location>
</feature>
<comment type="caution">
    <text evidence="2">The sequence shown here is derived from an EMBL/GenBank/DDBJ whole genome shotgun (WGS) entry which is preliminary data.</text>
</comment>
<sequence>MGHRALVAYRRPDRLYDLRYSHWGGEEINLGDRISAETPLADGEIDADLLADSIARERILTNYLDPCVHEALYLVTPGDDYDVAPFRVCWLEWGDGRNGGRGAIVGIDGDVADRRVRTWFRAIKTTLVDIIEMGALSRRAAQAYLEARVCEDENGTVYTYGDDEDEPARDDGSYTPTPDRWREDGVGRGRGRDGGELGDEEDGDPR</sequence>
<dbReference type="RefSeq" id="WP_160062822.1">
    <property type="nucleotide sequence ID" value="NZ_WUYX01000015.1"/>
</dbReference>
<dbReference type="AlphaFoldDB" id="A0A6B0VK62"/>
<dbReference type="InterPro" id="IPR046622">
    <property type="entry name" value="DUF6735"/>
</dbReference>
<dbReference type="Proteomes" id="UP000434101">
    <property type="component" value="Unassembled WGS sequence"/>
</dbReference>
<organism evidence="2 3">
    <name type="scientific">Natronorubrum halalkaliphilum</name>
    <dbReference type="NCBI Taxonomy" id="2691917"/>
    <lineage>
        <taxon>Archaea</taxon>
        <taxon>Methanobacteriati</taxon>
        <taxon>Methanobacteriota</taxon>
        <taxon>Stenosarchaea group</taxon>
        <taxon>Halobacteria</taxon>
        <taxon>Halobacteriales</taxon>
        <taxon>Natrialbaceae</taxon>
        <taxon>Natronorubrum</taxon>
    </lineage>
</organism>
<accession>A0A6B0VK62</accession>
<keyword evidence="3" id="KW-1185">Reference proteome</keyword>
<name>A0A6B0VK62_9EURY</name>
<dbReference type="EMBL" id="WUYX01000015">
    <property type="protein sequence ID" value="MXV61172.1"/>
    <property type="molecule type" value="Genomic_DNA"/>
</dbReference>
<evidence type="ECO:0000256" key="1">
    <source>
        <dbReference type="SAM" id="MobiDB-lite"/>
    </source>
</evidence>
<evidence type="ECO:0000313" key="2">
    <source>
        <dbReference type="EMBL" id="MXV61172.1"/>
    </source>
</evidence>
<proteinExistence type="predicted"/>
<protein>
    <submittedName>
        <fullName evidence="2">Uncharacterized protein</fullName>
    </submittedName>
</protein>
<evidence type="ECO:0000313" key="3">
    <source>
        <dbReference type="Proteomes" id="UP000434101"/>
    </source>
</evidence>
<dbReference type="OrthoDB" id="185449at2157"/>
<feature type="compositionally biased region" description="Basic and acidic residues" evidence="1">
    <location>
        <begin position="179"/>
        <end position="195"/>
    </location>
</feature>
<reference evidence="2 3" key="1">
    <citation type="submission" date="2020-01" db="EMBL/GenBank/DDBJ databases">
        <title>Natronorubrum sp. JWXQ-INN 674 isolated from Inner Mongolia Autonomous Region of China.</title>
        <authorList>
            <person name="Xue Q."/>
        </authorList>
    </citation>
    <scope>NUCLEOTIDE SEQUENCE [LARGE SCALE GENOMIC DNA]</scope>
    <source>
        <strain evidence="2 3">JWXQ-INN-674</strain>
    </source>
</reference>
<dbReference type="Pfam" id="PF20509">
    <property type="entry name" value="DUF6735"/>
    <property type="match status" value="2"/>
</dbReference>
<feature type="region of interest" description="Disordered" evidence="1">
    <location>
        <begin position="156"/>
        <end position="206"/>
    </location>
</feature>
<gene>
    <name evidence="2" type="ORF">GS429_03675</name>
</gene>